<organism evidence="3 4">
    <name type="scientific">Listeria rocourtiae</name>
    <dbReference type="NCBI Taxonomy" id="647910"/>
    <lineage>
        <taxon>Bacteria</taxon>
        <taxon>Bacillati</taxon>
        <taxon>Bacillota</taxon>
        <taxon>Bacilli</taxon>
        <taxon>Bacillales</taxon>
        <taxon>Listeriaceae</taxon>
        <taxon>Listeria</taxon>
    </lineage>
</organism>
<dbReference type="OrthoDB" id="390105at2"/>
<comment type="caution">
    <text evidence="3">The sequence shown here is derived from an EMBL/GenBank/DDBJ whole genome shotgun (WGS) entry which is preliminary data.</text>
</comment>
<dbReference type="SUPFAM" id="SSF158221">
    <property type="entry name" value="YnzC-like"/>
    <property type="match status" value="1"/>
</dbReference>
<comment type="subcellular location">
    <subcellularLocation>
        <location evidence="2">Cytoplasm</location>
    </subcellularLocation>
</comment>
<dbReference type="PANTHER" id="PTHR37300">
    <property type="entry name" value="UPF0291 PROTEIN CBO2609/CLC_2481"/>
    <property type="match status" value="1"/>
</dbReference>
<protein>
    <recommendedName>
        <fullName evidence="2">UPF0291 protein DFP96_10189</fullName>
    </recommendedName>
</protein>
<dbReference type="Proteomes" id="UP000295558">
    <property type="component" value="Unassembled WGS sequence"/>
</dbReference>
<comment type="similarity">
    <text evidence="2">Belongs to the UPF0291 family.</text>
</comment>
<dbReference type="InterPro" id="IPR009242">
    <property type="entry name" value="DUF896"/>
</dbReference>
<dbReference type="Gene3D" id="1.10.287.540">
    <property type="entry name" value="Helix hairpin bin"/>
    <property type="match status" value="1"/>
</dbReference>
<evidence type="ECO:0000313" key="4">
    <source>
        <dbReference type="Proteomes" id="UP000295558"/>
    </source>
</evidence>
<dbReference type="PANTHER" id="PTHR37300:SF1">
    <property type="entry name" value="UPF0291 PROTEIN YNZC"/>
    <property type="match status" value="1"/>
</dbReference>
<gene>
    <name evidence="3" type="ORF">DFP96_10189</name>
</gene>
<evidence type="ECO:0000313" key="3">
    <source>
        <dbReference type="EMBL" id="TDR55160.1"/>
    </source>
</evidence>
<dbReference type="STRING" id="1265846.PROCOU_13668"/>
<dbReference type="Pfam" id="PF05979">
    <property type="entry name" value="DUF896"/>
    <property type="match status" value="1"/>
</dbReference>
<keyword evidence="4" id="KW-1185">Reference proteome</keyword>
<dbReference type="HAMAP" id="MF_01103">
    <property type="entry name" value="UPF0291"/>
    <property type="match status" value="1"/>
</dbReference>
<evidence type="ECO:0000256" key="2">
    <source>
        <dbReference type="HAMAP-Rule" id="MF_01103"/>
    </source>
</evidence>
<reference evidence="3 4" key="1">
    <citation type="submission" date="2019-03" db="EMBL/GenBank/DDBJ databases">
        <title>Genomic Encyclopedia of Type Strains, Phase III (KMG-III): the genomes of soil and plant-associated and newly described type strains.</title>
        <authorList>
            <person name="Whitman W."/>
        </authorList>
    </citation>
    <scope>NUCLEOTIDE SEQUENCE [LARGE SCALE GENOMIC DNA]</scope>
    <source>
        <strain evidence="3 4">CECT 7972</strain>
    </source>
</reference>
<dbReference type="EMBL" id="SNZK01000001">
    <property type="protein sequence ID" value="TDR55160.1"/>
    <property type="molecule type" value="Genomic_DNA"/>
</dbReference>
<dbReference type="RefSeq" id="WP_036072778.1">
    <property type="nucleotide sequence ID" value="NZ_JAASUO010000001.1"/>
</dbReference>
<proteinExistence type="inferred from homology"/>
<accession>A0A4R6ZR83</accession>
<sequence>MTVQERLQRINELSLLSREYPLTDSEKREQHHLRQEYIKSLRFGFRNMVEGLKVVDENNNDVTPSKLKRIQKEKGIHNR</sequence>
<keyword evidence="1 2" id="KW-0963">Cytoplasm</keyword>
<dbReference type="GO" id="GO:0005737">
    <property type="term" value="C:cytoplasm"/>
    <property type="evidence" value="ECO:0007669"/>
    <property type="project" value="UniProtKB-SubCell"/>
</dbReference>
<evidence type="ECO:0000256" key="1">
    <source>
        <dbReference type="ARBA" id="ARBA00022490"/>
    </source>
</evidence>
<dbReference type="AlphaFoldDB" id="A0A4R6ZR83"/>
<name>A0A4R6ZR83_9LIST</name>